<dbReference type="InParanoid" id="A0A1H9ANB2"/>
<organism evidence="1 2">
    <name type="scientific">Neolewinella agarilytica</name>
    <dbReference type="NCBI Taxonomy" id="478744"/>
    <lineage>
        <taxon>Bacteria</taxon>
        <taxon>Pseudomonadati</taxon>
        <taxon>Bacteroidota</taxon>
        <taxon>Saprospiria</taxon>
        <taxon>Saprospirales</taxon>
        <taxon>Lewinellaceae</taxon>
        <taxon>Neolewinella</taxon>
    </lineage>
</organism>
<accession>A0A1H9ANB2</accession>
<dbReference type="Proteomes" id="UP000199021">
    <property type="component" value="Unassembled WGS sequence"/>
</dbReference>
<keyword evidence="2" id="KW-1185">Reference proteome</keyword>
<dbReference type="EMBL" id="FOFB01000002">
    <property type="protein sequence ID" value="SEP77418.1"/>
    <property type="molecule type" value="Genomic_DNA"/>
</dbReference>
<gene>
    <name evidence="1" type="ORF">SAMN05444359_102140</name>
</gene>
<dbReference type="OrthoDB" id="1490648at2"/>
<evidence type="ECO:0000313" key="1">
    <source>
        <dbReference type="EMBL" id="SEP77418.1"/>
    </source>
</evidence>
<dbReference type="AlphaFoldDB" id="A0A1H9ANB2"/>
<dbReference type="STRING" id="478744.SAMN05444359_102140"/>
<proteinExistence type="predicted"/>
<dbReference type="RefSeq" id="WP_090165323.1">
    <property type="nucleotide sequence ID" value="NZ_FOFB01000002.1"/>
</dbReference>
<name>A0A1H9ANB2_9BACT</name>
<reference evidence="2" key="1">
    <citation type="submission" date="2016-10" db="EMBL/GenBank/DDBJ databases">
        <authorList>
            <person name="Varghese N."/>
            <person name="Submissions S."/>
        </authorList>
    </citation>
    <scope>NUCLEOTIDE SEQUENCE [LARGE SCALE GENOMIC DNA]</scope>
    <source>
        <strain evidence="2">DSM 24740</strain>
    </source>
</reference>
<evidence type="ECO:0000313" key="2">
    <source>
        <dbReference type="Proteomes" id="UP000199021"/>
    </source>
</evidence>
<sequence length="524" mass="61511">MKLLQELAFVLNRYCVKNINVITPNQSGEGDLVNAFYNILQDEPDLDHEQIAQRLYGSESTDKDNRFRKLKQRLTRRMANTLFFIDPKDNQFNEFQRAYYQTNRDYALSRILVGRDASTAGNHFMRKVYKRSSTYDFTELLMLSTDSLRSYYAYRSAEQEKYKFYREEYLRARKLYDMENDVRMAYEEVVMNYGVSPKARKMSIELIDKRLEEIHEAYPVIEHTYRSIINYFALSILGHQLKGDAKGLLAIIDNGLEAVQQKPYPADIPKSFFYVNKVVVHIIEKDYPSGSETLAAAAPLLVPGFANWFKFKEMEFLLAMHTGHYTEALATYQSVANYKSVGSIPKRYQDRWLLNRAYLYYLASINRVEIPEGEDPWGKFRLGKFLNNVPAFSRDKKGMNIPILILQIAYSIVLKRYALTVDRIEAIEKYRSRHVRRDESFRSNLFIKILLQFPVVAFHRNGVRRKTERYAKQLKDNPIDLANQSFEVEVLPYETLFELALESLEVKFQRRAMAKKTDKRSASR</sequence>
<protein>
    <submittedName>
        <fullName evidence="1">Uncharacterized protein</fullName>
    </submittedName>
</protein>